<proteinExistence type="predicted"/>
<dbReference type="GO" id="GO:0005524">
    <property type="term" value="F:ATP binding"/>
    <property type="evidence" value="ECO:0007669"/>
    <property type="project" value="UniProtKB-KW"/>
</dbReference>
<dbReference type="PhylomeDB" id="E9GKL8"/>
<dbReference type="InterPro" id="IPR004166">
    <property type="entry name" value="a-kinase_dom"/>
</dbReference>
<dbReference type="PROSITE" id="PS51158">
    <property type="entry name" value="ALPHA_KINASE"/>
    <property type="match status" value="1"/>
</dbReference>
<dbReference type="PANTHER" id="PTHR45992">
    <property type="entry name" value="EUKARYOTIC ELONGATION FACTOR 2 KINASE-RELATED"/>
    <property type="match status" value="1"/>
</dbReference>
<dbReference type="Proteomes" id="UP000000305">
    <property type="component" value="Unassembled WGS sequence"/>
</dbReference>
<keyword evidence="3" id="KW-0547">Nucleotide-binding</keyword>
<dbReference type="PANTHER" id="PTHR45992:SF11">
    <property type="entry name" value="ALPHA-TYPE PROTEIN KINASE DOMAIN-CONTAINING PROTEIN"/>
    <property type="match status" value="1"/>
</dbReference>
<evidence type="ECO:0000256" key="4">
    <source>
        <dbReference type="ARBA" id="ARBA00022777"/>
    </source>
</evidence>
<dbReference type="eggNOG" id="ENOG502S4BB">
    <property type="taxonomic scope" value="Eukaryota"/>
</dbReference>
<evidence type="ECO:0000256" key="2">
    <source>
        <dbReference type="ARBA" id="ARBA00022679"/>
    </source>
</evidence>
<protein>
    <recommendedName>
        <fullName evidence="6">Alpha-type protein kinase domain-containing protein</fullName>
    </recommendedName>
</protein>
<feature type="non-terminal residue" evidence="7">
    <location>
        <position position="94"/>
    </location>
</feature>
<dbReference type="Pfam" id="PF02816">
    <property type="entry name" value="Alpha_kinase"/>
    <property type="match status" value="1"/>
</dbReference>
<dbReference type="SUPFAM" id="SSF56112">
    <property type="entry name" value="Protein kinase-like (PK-like)"/>
    <property type="match status" value="1"/>
</dbReference>
<feature type="non-terminal residue" evidence="7">
    <location>
        <position position="1"/>
    </location>
</feature>
<dbReference type="InParanoid" id="E9GKL8"/>
<evidence type="ECO:0000313" key="8">
    <source>
        <dbReference type="Proteomes" id="UP000000305"/>
    </source>
</evidence>
<evidence type="ECO:0000313" key="7">
    <source>
        <dbReference type="EMBL" id="EFX80040.1"/>
    </source>
</evidence>
<accession>E9GKL8</accession>
<evidence type="ECO:0000256" key="3">
    <source>
        <dbReference type="ARBA" id="ARBA00022741"/>
    </source>
</evidence>
<dbReference type="OrthoDB" id="301415at2759"/>
<organism evidence="7 8">
    <name type="scientific">Daphnia pulex</name>
    <name type="common">Water flea</name>
    <dbReference type="NCBI Taxonomy" id="6669"/>
    <lineage>
        <taxon>Eukaryota</taxon>
        <taxon>Metazoa</taxon>
        <taxon>Ecdysozoa</taxon>
        <taxon>Arthropoda</taxon>
        <taxon>Crustacea</taxon>
        <taxon>Branchiopoda</taxon>
        <taxon>Diplostraca</taxon>
        <taxon>Cladocera</taxon>
        <taxon>Anomopoda</taxon>
        <taxon>Daphniidae</taxon>
        <taxon>Daphnia</taxon>
    </lineage>
</organism>
<dbReference type="InterPro" id="IPR011009">
    <property type="entry name" value="Kinase-like_dom_sf"/>
</dbReference>
<dbReference type="EMBL" id="GL732549">
    <property type="protein sequence ID" value="EFX80040.1"/>
    <property type="molecule type" value="Genomic_DNA"/>
</dbReference>
<evidence type="ECO:0000259" key="6">
    <source>
        <dbReference type="PROSITE" id="PS51158"/>
    </source>
</evidence>
<dbReference type="Gene3D" id="3.20.200.10">
    <property type="entry name" value="MHCK/EF2 kinase"/>
    <property type="match status" value="1"/>
</dbReference>
<keyword evidence="4" id="KW-0418">Kinase</keyword>
<evidence type="ECO:0000256" key="1">
    <source>
        <dbReference type="ARBA" id="ARBA00022527"/>
    </source>
</evidence>
<feature type="domain" description="Alpha-type protein kinase" evidence="6">
    <location>
        <begin position="1"/>
        <end position="94"/>
    </location>
</feature>
<evidence type="ECO:0000256" key="5">
    <source>
        <dbReference type="ARBA" id="ARBA00022840"/>
    </source>
</evidence>
<dbReference type="HOGENOM" id="CLU_2392178_0_0_1"/>
<dbReference type="InterPro" id="IPR051852">
    <property type="entry name" value="Alpha-type_PK"/>
</dbReference>
<sequence length="94" mass="10410">EPMISNFEKFNSNTGWTPEESSPLSDVMQALSKYSYHSTNRNLLLFDLQGGVIENGTVITDPIIMSSAREFGQTDLGDQGISTFFANHTCNKLC</sequence>
<keyword evidence="8" id="KW-1185">Reference proteome</keyword>
<name>E9GKL8_DAPPU</name>
<keyword evidence="1" id="KW-0723">Serine/threonine-protein kinase</keyword>
<dbReference type="KEGG" id="dpx:DAPPUDRAFT_35524"/>
<keyword evidence="5" id="KW-0067">ATP-binding</keyword>
<keyword evidence="2" id="KW-0808">Transferase</keyword>
<reference evidence="7 8" key="1">
    <citation type="journal article" date="2011" name="Science">
        <title>The ecoresponsive genome of Daphnia pulex.</title>
        <authorList>
            <person name="Colbourne J.K."/>
            <person name="Pfrender M.E."/>
            <person name="Gilbert D."/>
            <person name="Thomas W.K."/>
            <person name="Tucker A."/>
            <person name="Oakley T.H."/>
            <person name="Tokishita S."/>
            <person name="Aerts A."/>
            <person name="Arnold G.J."/>
            <person name="Basu M.K."/>
            <person name="Bauer D.J."/>
            <person name="Caceres C.E."/>
            <person name="Carmel L."/>
            <person name="Casola C."/>
            <person name="Choi J.H."/>
            <person name="Detter J.C."/>
            <person name="Dong Q."/>
            <person name="Dusheyko S."/>
            <person name="Eads B.D."/>
            <person name="Frohlich T."/>
            <person name="Geiler-Samerotte K.A."/>
            <person name="Gerlach D."/>
            <person name="Hatcher P."/>
            <person name="Jogdeo S."/>
            <person name="Krijgsveld J."/>
            <person name="Kriventseva E.V."/>
            <person name="Kultz D."/>
            <person name="Laforsch C."/>
            <person name="Lindquist E."/>
            <person name="Lopez J."/>
            <person name="Manak J.R."/>
            <person name="Muller J."/>
            <person name="Pangilinan J."/>
            <person name="Patwardhan R.P."/>
            <person name="Pitluck S."/>
            <person name="Pritham E.J."/>
            <person name="Rechtsteiner A."/>
            <person name="Rho M."/>
            <person name="Rogozin I.B."/>
            <person name="Sakarya O."/>
            <person name="Salamov A."/>
            <person name="Schaack S."/>
            <person name="Shapiro H."/>
            <person name="Shiga Y."/>
            <person name="Skalitzky C."/>
            <person name="Smith Z."/>
            <person name="Souvorov A."/>
            <person name="Sung W."/>
            <person name="Tang Z."/>
            <person name="Tsuchiya D."/>
            <person name="Tu H."/>
            <person name="Vos H."/>
            <person name="Wang M."/>
            <person name="Wolf Y.I."/>
            <person name="Yamagata H."/>
            <person name="Yamada T."/>
            <person name="Ye Y."/>
            <person name="Shaw J.R."/>
            <person name="Andrews J."/>
            <person name="Crease T.J."/>
            <person name="Tang H."/>
            <person name="Lucas S.M."/>
            <person name="Robertson H.M."/>
            <person name="Bork P."/>
            <person name="Koonin E.V."/>
            <person name="Zdobnov E.M."/>
            <person name="Grigoriev I.V."/>
            <person name="Lynch M."/>
            <person name="Boore J.L."/>
        </authorList>
    </citation>
    <scope>NUCLEOTIDE SEQUENCE [LARGE SCALE GENOMIC DNA]</scope>
</reference>
<gene>
    <name evidence="7" type="ORF">DAPPUDRAFT_35524</name>
</gene>
<dbReference type="AlphaFoldDB" id="E9GKL8"/>
<dbReference type="GO" id="GO:0004674">
    <property type="term" value="F:protein serine/threonine kinase activity"/>
    <property type="evidence" value="ECO:0007669"/>
    <property type="project" value="UniProtKB-KW"/>
</dbReference>
<dbReference type="OMA" id="FFANHTC"/>